<dbReference type="Pfam" id="PF14019">
    <property type="entry name" value="DUF4235"/>
    <property type="match status" value="1"/>
</dbReference>
<dbReference type="InterPro" id="IPR025329">
    <property type="entry name" value="DUF4235"/>
</dbReference>
<feature type="transmembrane region" description="Helical" evidence="1">
    <location>
        <begin position="63"/>
        <end position="81"/>
    </location>
</feature>
<keyword evidence="3" id="KW-1185">Reference proteome</keyword>
<dbReference type="AlphaFoldDB" id="A0A5C8NKB0"/>
<keyword evidence="1" id="KW-1133">Transmembrane helix</keyword>
<accession>A0A5C8NKB0</accession>
<evidence type="ECO:0000313" key="2">
    <source>
        <dbReference type="EMBL" id="TXL61477.1"/>
    </source>
</evidence>
<sequence length="99" mass="10421">MTTEKQNASKPAKVLYRPVGLATSVAAGMIASSIVSKVWQKTLGDEGDDPPQALESEYPFKEILAAALIQGAVFAVVKAATDRAGARAFERVTGEWPGS</sequence>
<evidence type="ECO:0000313" key="3">
    <source>
        <dbReference type="Proteomes" id="UP000321571"/>
    </source>
</evidence>
<protein>
    <submittedName>
        <fullName evidence="2">DUF4235 domain-containing protein</fullName>
    </submittedName>
</protein>
<evidence type="ECO:0000256" key="1">
    <source>
        <dbReference type="SAM" id="Phobius"/>
    </source>
</evidence>
<comment type="caution">
    <text evidence="2">The sequence shown here is derived from an EMBL/GenBank/DDBJ whole genome shotgun (WGS) entry which is preliminary data.</text>
</comment>
<keyword evidence="1" id="KW-0472">Membrane</keyword>
<reference evidence="2 3" key="1">
    <citation type="submission" date="2019-06" db="EMBL/GenBank/DDBJ databases">
        <title>Aeromicrobium sp. nov., isolated from a maize field.</title>
        <authorList>
            <person name="Lin S.-Y."/>
            <person name="Tsai C.-F."/>
            <person name="Young C.-C."/>
        </authorList>
    </citation>
    <scope>NUCLEOTIDE SEQUENCE [LARGE SCALE GENOMIC DNA]</scope>
    <source>
        <strain evidence="2 3">CC-CFT486</strain>
    </source>
</reference>
<name>A0A5C8NKB0_9ACTN</name>
<organism evidence="2 3">
    <name type="scientific">Aeromicrobium terrae</name>
    <dbReference type="NCBI Taxonomy" id="2498846"/>
    <lineage>
        <taxon>Bacteria</taxon>
        <taxon>Bacillati</taxon>
        <taxon>Actinomycetota</taxon>
        <taxon>Actinomycetes</taxon>
        <taxon>Propionibacteriales</taxon>
        <taxon>Nocardioidaceae</taxon>
        <taxon>Aeromicrobium</taxon>
    </lineage>
</organism>
<dbReference type="RefSeq" id="WP_147685785.1">
    <property type="nucleotide sequence ID" value="NZ_VDUX01000003.1"/>
</dbReference>
<proteinExistence type="predicted"/>
<keyword evidence="1" id="KW-0812">Transmembrane</keyword>
<dbReference type="OrthoDB" id="5244650at2"/>
<dbReference type="Proteomes" id="UP000321571">
    <property type="component" value="Unassembled WGS sequence"/>
</dbReference>
<feature type="transmembrane region" description="Helical" evidence="1">
    <location>
        <begin position="14"/>
        <end position="35"/>
    </location>
</feature>
<gene>
    <name evidence="2" type="ORF">FHP06_08610</name>
</gene>
<dbReference type="EMBL" id="VDUX01000003">
    <property type="protein sequence ID" value="TXL61477.1"/>
    <property type="molecule type" value="Genomic_DNA"/>
</dbReference>